<evidence type="ECO:0000313" key="3">
    <source>
        <dbReference type="Proteomes" id="UP001172083"/>
    </source>
</evidence>
<sequence length="204" mass="24466">MKNLILMLLAVWLVDMLQAQSFPSDIWHEGKLITIDEDTVRGKIKYDLDNDLIQIESQKSIYTYGSRKILYFEIFDEYFEDYRYFYAIPYETSNNYKVPILFEVLYEGQLTLLCREYISTETIPQFNSYSGRNLYSTFKLSYNYYFISKDGNITQYYLKKKDLLTIMKKRSTEVKQFMKNNNLKFDKRGDLVRITAYYNSLLDA</sequence>
<evidence type="ECO:0000313" key="2">
    <source>
        <dbReference type="EMBL" id="MDN5211134.1"/>
    </source>
</evidence>
<dbReference type="EMBL" id="JAUJEB010000001">
    <property type="protein sequence ID" value="MDN5211134.1"/>
    <property type="molecule type" value="Genomic_DNA"/>
</dbReference>
<reference evidence="2" key="1">
    <citation type="submission" date="2023-06" db="EMBL/GenBank/DDBJ databases">
        <title>Genomic of Agaribacillus aureum.</title>
        <authorList>
            <person name="Wang G."/>
        </authorList>
    </citation>
    <scope>NUCLEOTIDE SEQUENCE</scope>
    <source>
        <strain evidence="2">BMA12</strain>
    </source>
</reference>
<protein>
    <submittedName>
        <fullName evidence="2">Uncharacterized protein</fullName>
    </submittedName>
</protein>
<gene>
    <name evidence="2" type="ORF">QQ020_03705</name>
</gene>
<comment type="caution">
    <text evidence="2">The sequence shown here is derived from an EMBL/GenBank/DDBJ whole genome shotgun (WGS) entry which is preliminary data.</text>
</comment>
<feature type="signal peptide" evidence="1">
    <location>
        <begin position="1"/>
        <end position="21"/>
    </location>
</feature>
<dbReference type="RefSeq" id="WP_346756470.1">
    <property type="nucleotide sequence ID" value="NZ_JAUJEB010000001.1"/>
</dbReference>
<evidence type="ECO:0000256" key="1">
    <source>
        <dbReference type="SAM" id="SignalP"/>
    </source>
</evidence>
<keyword evidence="1" id="KW-0732">Signal</keyword>
<name>A0ABT8L073_9BACT</name>
<proteinExistence type="predicted"/>
<feature type="chain" id="PRO_5046037885" evidence="1">
    <location>
        <begin position="22"/>
        <end position="204"/>
    </location>
</feature>
<keyword evidence="3" id="KW-1185">Reference proteome</keyword>
<dbReference type="Proteomes" id="UP001172083">
    <property type="component" value="Unassembled WGS sequence"/>
</dbReference>
<organism evidence="2 3">
    <name type="scientific">Agaribacillus aureus</name>
    <dbReference type="NCBI Taxonomy" id="3051825"/>
    <lineage>
        <taxon>Bacteria</taxon>
        <taxon>Pseudomonadati</taxon>
        <taxon>Bacteroidota</taxon>
        <taxon>Cytophagia</taxon>
        <taxon>Cytophagales</taxon>
        <taxon>Splendidivirgaceae</taxon>
        <taxon>Agaribacillus</taxon>
    </lineage>
</organism>
<accession>A0ABT8L073</accession>